<dbReference type="Gene3D" id="1.20.120.1020">
    <property type="entry name" value="Prion-inhibition and propagation, HeLo domain"/>
    <property type="match status" value="1"/>
</dbReference>
<dbReference type="InterPro" id="IPR029498">
    <property type="entry name" value="HeLo_dom"/>
</dbReference>
<evidence type="ECO:0000259" key="2">
    <source>
        <dbReference type="Pfam" id="PF14479"/>
    </source>
</evidence>
<dbReference type="Pfam" id="PF14479">
    <property type="entry name" value="HeLo"/>
    <property type="match status" value="1"/>
</dbReference>
<reference evidence="3" key="1">
    <citation type="submission" date="2023-11" db="EMBL/GenBank/DDBJ databases">
        <authorList>
            <person name="Alioto T."/>
            <person name="Alioto T."/>
            <person name="Gomez Garrido J."/>
        </authorList>
    </citation>
    <scope>NUCLEOTIDE SEQUENCE</scope>
</reference>
<accession>A0AAI8YSF4</accession>
<dbReference type="Proteomes" id="UP001296104">
    <property type="component" value="Unassembled WGS sequence"/>
</dbReference>
<feature type="region of interest" description="Disordered" evidence="1">
    <location>
        <begin position="270"/>
        <end position="291"/>
    </location>
</feature>
<keyword evidence="4" id="KW-1185">Reference proteome</keyword>
<evidence type="ECO:0000256" key="1">
    <source>
        <dbReference type="SAM" id="MobiDB-lite"/>
    </source>
</evidence>
<dbReference type="EMBL" id="CAVMBE010000004">
    <property type="protein sequence ID" value="CAK3818241.1"/>
    <property type="molecule type" value="Genomic_DNA"/>
</dbReference>
<dbReference type="AlphaFoldDB" id="A0AAI8YSF4"/>
<proteinExistence type="predicted"/>
<dbReference type="InterPro" id="IPR038305">
    <property type="entry name" value="HeLo_sf"/>
</dbReference>
<gene>
    <name evidence="3" type="ORF">LECACI_7A001136</name>
</gene>
<organism evidence="3 4">
    <name type="scientific">Lecanosticta acicola</name>
    <dbReference type="NCBI Taxonomy" id="111012"/>
    <lineage>
        <taxon>Eukaryota</taxon>
        <taxon>Fungi</taxon>
        <taxon>Dikarya</taxon>
        <taxon>Ascomycota</taxon>
        <taxon>Pezizomycotina</taxon>
        <taxon>Dothideomycetes</taxon>
        <taxon>Dothideomycetidae</taxon>
        <taxon>Mycosphaerellales</taxon>
        <taxon>Mycosphaerellaceae</taxon>
        <taxon>Lecanosticta</taxon>
    </lineage>
</organism>
<evidence type="ECO:0000313" key="3">
    <source>
        <dbReference type="EMBL" id="CAK3818241.1"/>
    </source>
</evidence>
<comment type="caution">
    <text evidence="3">The sequence shown here is derived from an EMBL/GenBank/DDBJ whole genome shotgun (WGS) entry which is preliminary data.</text>
</comment>
<dbReference type="PANTHER" id="PTHR37542">
    <property type="entry name" value="HELO DOMAIN-CONTAINING PROTEIN-RELATED"/>
    <property type="match status" value="1"/>
</dbReference>
<protein>
    <recommendedName>
        <fullName evidence="2">Prion-inhibition and propagation HeLo domain-containing protein</fullName>
    </recommendedName>
</protein>
<dbReference type="PANTHER" id="PTHR37542:SF3">
    <property type="entry name" value="PRION-INHIBITION AND PROPAGATION HELO DOMAIN-CONTAINING PROTEIN"/>
    <property type="match status" value="1"/>
</dbReference>
<evidence type="ECO:0000313" key="4">
    <source>
        <dbReference type="Proteomes" id="UP001296104"/>
    </source>
</evidence>
<name>A0AAI8YSF4_9PEZI</name>
<sequence>MAEVAGLVIGGVGLAAMFDVCMNAFDRVESGKAYGKDYQEAALSLRTLQLRLARWRETVEIVEDSSQANYGVPVASQAQAELLGDLLGSIEGKFKDAEKAGKLHKFKNPTAPPPPADGSWTINALEEKVQTMSLERQKKTSVAQKTRWVLHDKKFFSEVIATLTRQIKDVEELFPANQYPVQQTALTKYVQQDGNALTKATQELVPPSEVEEPEVAAAALLKATAQVDPQLKEVLNQIVQNKTGHTYGNLTLTDQAKALRGTFVASDYDGPRDIKGHQNKYGDTHASDQTKVHEGDVYGGRYILDD</sequence>
<feature type="domain" description="Prion-inhibition and propagation HeLo" evidence="2">
    <location>
        <begin position="6"/>
        <end position="189"/>
    </location>
</feature>